<dbReference type="Pfam" id="PF01242">
    <property type="entry name" value="PTPS"/>
    <property type="match status" value="1"/>
</dbReference>
<sequence>MYEVCVSMNFSAAHNLRGYQGKCEALHGHNWKVEVILRSALLDKIGMVEDFTLIKSKLKEVLALFDHKYLNTLSYFKKKNPTSENIAKIIYGKMKERMNGSSVLLEAVKVWETETTFASYREP</sequence>
<gene>
    <name evidence="11" type="ORF">BU251_01605</name>
</gene>
<dbReference type="PANTHER" id="PTHR12589:SF7">
    <property type="entry name" value="6-PYRUVOYL TETRAHYDROBIOPTERIN SYNTHASE"/>
    <property type="match status" value="1"/>
</dbReference>
<accession>A0A410P3D1</accession>
<dbReference type="OrthoDB" id="9804698at2"/>
<dbReference type="EC" id="4.-.-.-" evidence="8"/>
<feature type="active site" description="Charge relay system" evidence="9">
    <location>
        <position position="67"/>
    </location>
</feature>
<feature type="binding site" evidence="10">
    <location>
        <position position="14"/>
    </location>
    <ligand>
        <name>Zn(2+)</name>
        <dbReference type="ChEBI" id="CHEBI:29105"/>
    </ligand>
</feature>
<dbReference type="GO" id="GO:0008616">
    <property type="term" value="P:tRNA queuosine(34) biosynthetic process"/>
    <property type="evidence" value="ECO:0007669"/>
    <property type="project" value="UniProtKB-KW"/>
</dbReference>
<dbReference type="EMBL" id="CP019384">
    <property type="protein sequence ID" value="QAT16514.1"/>
    <property type="molecule type" value="Genomic_DNA"/>
</dbReference>
<dbReference type="Proteomes" id="UP000287243">
    <property type="component" value="Chromosome"/>
</dbReference>
<keyword evidence="6 8" id="KW-0456">Lyase</keyword>
<dbReference type="InterPro" id="IPR007115">
    <property type="entry name" value="6-PTP_synth/QueD"/>
</dbReference>
<dbReference type="GO" id="GO:0046872">
    <property type="term" value="F:metal ion binding"/>
    <property type="evidence" value="ECO:0007669"/>
    <property type="project" value="UniProtKB-KW"/>
</dbReference>
<keyword evidence="12" id="KW-1185">Reference proteome</keyword>
<evidence type="ECO:0000313" key="11">
    <source>
        <dbReference type="EMBL" id="QAT16514.1"/>
    </source>
</evidence>
<protein>
    <recommendedName>
        <fullName evidence="3 8">6-carboxy-5,6,7,8-tetrahydropterin synthase</fullName>
        <ecNumber evidence="8">4.-.-.-</ecNumber>
    </recommendedName>
</protein>
<evidence type="ECO:0000313" key="12">
    <source>
        <dbReference type="Proteomes" id="UP000287243"/>
    </source>
</evidence>
<proteinExistence type="inferred from homology"/>
<keyword evidence="4 8" id="KW-0479">Metal-binding</keyword>
<dbReference type="UniPathway" id="UPA00391"/>
<feature type="active site" description="Charge relay system" evidence="9">
    <location>
        <position position="112"/>
    </location>
</feature>
<comment type="pathway">
    <text evidence="1 8">Purine metabolism; 7-cyano-7-deazaguanine biosynthesis.</text>
</comment>
<dbReference type="InterPro" id="IPR038418">
    <property type="entry name" value="6-PTP_synth/QueD_sf"/>
</dbReference>
<comment type="cofactor">
    <cofactor evidence="8 10">
        <name>Zn(2+)</name>
        <dbReference type="ChEBI" id="CHEBI:29105"/>
    </cofactor>
    <text evidence="8 10">Binds 1 zinc ion per subunit.</text>
</comment>
<feature type="active site" description="Proton acceptor" evidence="9">
    <location>
        <position position="23"/>
    </location>
</feature>
<evidence type="ECO:0000256" key="6">
    <source>
        <dbReference type="ARBA" id="ARBA00023239"/>
    </source>
</evidence>
<feature type="binding site" evidence="10">
    <location>
        <position position="27"/>
    </location>
    <ligand>
        <name>Zn(2+)</name>
        <dbReference type="ChEBI" id="CHEBI:29105"/>
    </ligand>
</feature>
<dbReference type="AlphaFoldDB" id="A0A410P3D1"/>
<dbReference type="KEGG" id="vai:BU251_01605"/>
<evidence type="ECO:0000256" key="8">
    <source>
        <dbReference type="PIRNR" id="PIRNR006113"/>
    </source>
</evidence>
<dbReference type="GO" id="GO:0070497">
    <property type="term" value="F:6-carboxytetrahydropterin synthase activity"/>
    <property type="evidence" value="ECO:0007669"/>
    <property type="project" value="UniProtKB-EC"/>
</dbReference>
<evidence type="ECO:0000256" key="1">
    <source>
        <dbReference type="ARBA" id="ARBA00005061"/>
    </source>
</evidence>
<feature type="binding site" evidence="10">
    <location>
        <position position="29"/>
    </location>
    <ligand>
        <name>Zn(2+)</name>
        <dbReference type="ChEBI" id="CHEBI:29105"/>
    </ligand>
</feature>
<dbReference type="PIRSF" id="PIRSF006113">
    <property type="entry name" value="PTP_synth"/>
    <property type="match status" value="1"/>
</dbReference>
<reference evidence="11 12" key="1">
    <citation type="submission" date="2017-01" db="EMBL/GenBank/DDBJ databases">
        <title>First insights into the biology of 'candidatus Vampirococcus archaeovorus'.</title>
        <authorList>
            <person name="Kizina J."/>
            <person name="Jordan S."/>
            <person name="Stueber K."/>
            <person name="Reinhardt R."/>
            <person name="Harder J."/>
        </authorList>
    </citation>
    <scope>NUCLEOTIDE SEQUENCE [LARGE SCALE GENOMIC DNA]</scope>
    <source>
        <strain evidence="11 12">LiM</strain>
    </source>
</reference>
<keyword evidence="8" id="KW-0671">Queuosine biosynthesis</keyword>
<evidence type="ECO:0000256" key="7">
    <source>
        <dbReference type="ARBA" id="ARBA00048807"/>
    </source>
</evidence>
<evidence type="ECO:0000256" key="3">
    <source>
        <dbReference type="ARBA" id="ARBA00018141"/>
    </source>
</evidence>
<dbReference type="SUPFAM" id="SSF55620">
    <property type="entry name" value="Tetrahydrobiopterin biosynthesis enzymes-like"/>
    <property type="match status" value="1"/>
</dbReference>
<keyword evidence="5 8" id="KW-0862">Zinc</keyword>
<evidence type="ECO:0000256" key="5">
    <source>
        <dbReference type="ARBA" id="ARBA00022833"/>
    </source>
</evidence>
<dbReference type="NCBIfam" id="TIGR03367">
    <property type="entry name" value="queuosine_QueD"/>
    <property type="match status" value="1"/>
</dbReference>
<evidence type="ECO:0000256" key="10">
    <source>
        <dbReference type="PIRSR" id="PIRSR006113-2"/>
    </source>
</evidence>
<comment type="similarity">
    <text evidence="2 8">Belongs to the PTPS family. QueD subfamily.</text>
</comment>
<comment type="catalytic activity">
    <reaction evidence="7 8">
        <text>7,8-dihydroneopterin 3'-triphosphate + H2O = 6-carboxy-5,6,7,8-tetrahydropterin + triphosphate + acetaldehyde + 2 H(+)</text>
        <dbReference type="Rhea" id="RHEA:27966"/>
        <dbReference type="ChEBI" id="CHEBI:15343"/>
        <dbReference type="ChEBI" id="CHEBI:15377"/>
        <dbReference type="ChEBI" id="CHEBI:15378"/>
        <dbReference type="ChEBI" id="CHEBI:18036"/>
        <dbReference type="ChEBI" id="CHEBI:58462"/>
        <dbReference type="ChEBI" id="CHEBI:61032"/>
        <dbReference type="EC" id="4.1.2.50"/>
    </reaction>
</comment>
<dbReference type="Gene3D" id="3.30.479.10">
    <property type="entry name" value="6-pyruvoyl tetrahydropterin synthase/QueD"/>
    <property type="match status" value="1"/>
</dbReference>
<dbReference type="RefSeq" id="WP_128699153.1">
    <property type="nucleotide sequence ID" value="NZ_CP019384.1"/>
</dbReference>
<evidence type="ECO:0000256" key="9">
    <source>
        <dbReference type="PIRSR" id="PIRSR006113-1"/>
    </source>
</evidence>
<name>A0A410P3D1_VELA1</name>
<organism evidence="11 12">
    <name type="scientific">Velamenicoccus archaeovorus</name>
    <dbReference type="NCBI Taxonomy" id="1930593"/>
    <lineage>
        <taxon>Bacteria</taxon>
        <taxon>Pseudomonadati</taxon>
        <taxon>Candidatus Omnitrophota</taxon>
        <taxon>Candidatus Velamenicoccus</taxon>
    </lineage>
</organism>
<dbReference type="PANTHER" id="PTHR12589">
    <property type="entry name" value="PYRUVOYL TETRAHYDROBIOPTERIN SYNTHASE"/>
    <property type="match status" value="1"/>
</dbReference>
<evidence type="ECO:0000256" key="4">
    <source>
        <dbReference type="ARBA" id="ARBA00022723"/>
    </source>
</evidence>
<evidence type="ECO:0000256" key="2">
    <source>
        <dbReference type="ARBA" id="ARBA00008900"/>
    </source>
</evidence>